<dbReference type="Proteomes" id="UP000815677">
    <property type="component" value="Unassembled WGS sequence"/>
</dbReference>
<dbReference type="EMBL" id="DF844953">
    <property type="protein sequence ID" value="GAT48792.1"/>
    <property type="molecule type" value="Genomic_DNA"/>
</dbReference>
<gene>
    <name evidence="2" type="ORF">MCHLO_06168</name>
</gene>
<evidence type="ECO:0000313" key="3">
    <source>
        <dbReference type="Proteomes" id="UP000815677"/>
    </source>
</evidence>
<feature type="region of interest" description="Disordered" evidence="1">
    <location>
        <begin position="1"/>
        <end position="24"/>
    </location>
</feature>
<feature type="region of interest" description="Disordered" evidence="1">
    <location>
        <begin position="96"/>
        <end position="115"/>
    </location>
</feature>
<evidence type="ECO:0000313" key="2">
    <source>
        <dbReference type="EMBL" id="GAT48792.1"/>
    </source>
</evidence>
<evidence type="ECO:0000256" key="1">
    <source>
        <dbReference type="SAM" id="MobiDB-lite"/>
    </source>
</evidence>
<reference evidence="2" key="1">
    <citation type="submission" date="2014-09" db="EMBL/GenBank/DDBJ databases">
        <title>Genome sequence of the luminous mushroom Mycena chlorophos for searching fungal bioluminescence genes.</title>
        <authorList>
            <person name="Tanaka Y."/>
            <person name="Kasuga D."/>
            <person name="Oba Y."/>
            <person name="Hase S."/>
            <person name="Sato K."/>
            <person name="Oba Y."/>
            <person name="Sakakibara Y."/>
        </authorList>
    </citation>
    <scope>NUCLEOTIDE SEQUENCE</scope>
</reference>
<protein>
    <submittedName>
        <fullName evidence="2">Uncharacterized protein</fullName>
    </submittedName>
</protein>
<proteinExistence type="predicted"/>
<organism evidence="2 3">
    <name type="scientific">Mycena chlorophos</name>
    <name type="common">Agaric fungus</name>
    <name type="synonym">Agaricus chlorophos</name>
    <dbReference type="NCBI Taxonomy" id="658473"/>
    <lineage>
        <taxon>Eukaryota</taxon>
        <taxon>Fungi</taxon>
        <taxon>Dikarya</taxon>
        <taxon>Basidiomycota</taxon>
        <taxon>Agaricomycotina</taxon>
        <taxon>Agaricomycetes</taxon>
        <taxon>Agaricomycetidae</taxon>
        <taxon>Agaricales</taxon>
        <taxon>Marasmiineae</taxon>
        <taxon>Mycenaceae</taxon>
        <taxon>Mycena</taxon>
    </lineage>
</organism>
<feature type="compositionally biased region" description="Basic residues" evidence="1">
    <location>
        <begin position="104"/>
        <end position="113"/>
    </location>
</feature>
<accession>A0ABQ0LCS6</accession>
<keyword evidence="3" id="KW-1185">Reference proteome</keyword>
<sequence>MERRQPCSILNAGLSGKPRRPPYRKYTEYEGRLPTSGKECVQGISGSGRPGSGHRPSPIVAIAFWPAVVLGGNEATTGQILPSRARCPFTVGREYQSKTENVRKPRPSPRSHRSIAPTYGRVASAWLTRIRRASTQRRCRVFLHKRAANGARTHSISSVIPDTLYARLE</sequence>
<name>A0ABQ0LCS6_MYCCL</name>